<dbReference type="InterPro" id="IPR032466">
    <property type="entry name" value="Metal_Hydrolase"/>
</dbReference>
<dbReference type="InterPro" id="IPR052358">
    <property type="entry name" value="Aro_Compnd_Degr_Hydrolases"/>
</dbReference>
<dbReference type="eggNOG" id="COG3618">
    <property type="taxonomic scope" value="Bacteria"/>
</dbReference>
<dbReference type="Gene3D" id="3.20.20.140">
    <property type="entry name" value="Metal-dependent hydrolases"/>
    <property type="match status" value="1"/>
</dbReference>
<evidence type="ECO:0000313" key="3">
    <source>
        <dbReference type="Proteomes" id="UP000016368"/>
    </source>
</evidence>
<dbReference type="EMBL" id="AEGR01000040">
    <property type="protein sequence ID" value="EGI77936.1"/>
    <property type="molecule type" value="Genomic_DNA"/>
</dbReference>
<dbReference type="OrthoDB" id="9787654at2"/>
<comment type="caution">
    <text evidence="2">The sequence shown here is derived from an EMBL/GenBank/DDBJ whole genome shotgun (WGS) entry which is preliminary data.</text>
</comment>
<evidence type="ECO:0000259" key="1">
    <source>
        <dbReference type="Pfam" id="PF04909"/>
    </source>
</evidence>
<keyword evidence="3" id="KW-1185">Reference proteome</keyword>
<accession>F3KQR2</accession>
<dbReference type="Proteomes" id="UP000016368">
    <property type="component" value="Unassembled WGS sequence"/>
</dbReference>
<feature type="domain" description="Amidohydrolase-related" evidence="1">
    <location>
        <begin position="28"/>
        <end position="294"/>
    </location>
</feature>
<dbReference type="SUPFAM" id="SSF51556">
    <property type="entry name" value="Metallo-dependent hydrolases"/>
    <property type="match status" value="1"/>
</dbReference>
<name>F3KQR2_9BURK</name>
<keyword evidence="2" id="KW-0378">Hydrolase</keyword>
<dbReference type="RefSeq" id="WP_006296762.1">
    <property type="nucleotide sequence ID" value="NZ_AEGR01000040.1"/>
</dbReference>
<dbReference type="STRING" id="887062.HGR_03927"/>
<dbReference type="InterPro" id="IPR006680">
    <property type="entry name" value="Amidohydro-rel"/>
</dbReference>
<reference evidence="2 3" key="1">
    <citation type="journal article" date="2011" name="EMBO J.">
        <title>Structural diversity of bacterial flagellar motors.</title>
        <authorList>
            <person name="Chen S."/>
            <person name="Beeby M."/>
            <person name="Murphy G.E."/>
            <person name="Leadbetter J.R."/>
            <person name="Hendrixson D.R."/>
            <person name="Briegel A."/>
            <person name="Li Z."/>
            <person name="Shi J."/>
            <person name="Tocheva E.I."/>
            <person name="Muller A."/>
            <person name="Dobro M.J."/>
            <person name="Jensen G.J."/>
        </authorList>
    </citation>
    <scope>NUCLEOTIDE SEQUENCE [LARGE SCALE GENOMIC DNA]</scope>
    <source>
        <strain evidence="2 3">ATCC 19624</strain>
    </source>
</reference>
<proteinExistence type="predicted"/>
<dbReference type="PANTHER" id="PTHR35563:SF2">
    <property type="entry name" value="BARREL METAL-DEPENDENT HYDROLASE, PUTATIVE (AFU_ORTHOLOGUE AFUA_1G16240)-RELATED"/>
    <property type="match status" value="1"/>
</dbReference>
<gene>
    <name evidence="2" type="ORF">HGR_03927</name>
</gene>
<dbReference type="GO" id="GO:0016787">
    <property type="term" value="F:hydrolase activity"/>
    <property type="evidence" value="ECO:0007669"/>
    <property type="project" value="UniProtKB-KW"/>
</dbReference>
<dbReference type="PANTHER" id="PTHR35563">
    <property type="entry name" value="BARREL METAL-DEPENDENT HYDROLASE, PUTATIVE (AFU_ORTHOLOGUE AFUA_1G16240)-RELATED"/>
    <property type="match status" value="1"/>
</dbReference>
<protein>
    <submittedName>
        <fullName evidence="2">Amidohydrolase 2</fullName>
    </submittedName>
</protein>
<dbReference type="Pfam" id="PF04909">
    <property type="entry name" value="Amidohydro_2"/>
    <property type="match status" value="1"/>
</dbReference>
<organism evidence="2 3">
    <name type="scientific">Hylemonella gracilis ATCC 19624</name>
    <dbReference type="NCBI Taxonomy" id="887062"/>
    <lineage>
        <taxon>Bacteria</taxon>
        <taxon>Pseudomonadati</taxon>
        <taxon>Pseudomonadota</taxon>
        <taxon>Betaproteobacteria</taxon>
        <taxon>Burkholderiales</taxon>
        <taxon>Comamonadaceae</taxon>
        <taxon>Hylemonella</taxon>
    </lineage>
</organism>
<evidence type="ECO:0000313" key="2">
    <source>
        <dbReference type="EMBL" id="EGI77936.1"/>
    </source>
</evidence>
<sequence length="296" mass="32535">MSEISSEPVLTYLRQPSRPALRLPAGACDAHVHVFGPAATYPYAPQRHMTPEDAPRETLFALHRHLGIERCVIVQSVVHGLDNRVVEDAIAAGQGRYLGVALVDVGVPDEELRRLAAAGFRGVRFNFMQRLGAPTPVEPVIALSRRLAEQGLHLQVHFESALIHGLGPALAQSAVPVVIDHMGRVDAALGAGHPDFQALLRLMENPLFRVKVSGIDRIDAQAPADRRYVAGVALARQLVERFPDRCLWGTDWPHPNHTHVPDDGALVDALAQIMPDRAHLEQVLVHNPLHFYRFPA</sequence>
<dbReference type="AlphaFoldDB" id="F3KQR2"/>